<dbReference type="GO" id="GO:0016740">
    <property type="term" value="F:transferase activity"/>
    <property type="evidence" value="ECO:0007669"/>
    <property type="project" value="UniProtKB-KW"/>
</dbReference>
<keyword evidence="1" id="KW-0812">Transmembrane</keyword>
<dbReference type="Gene3D" id="3.90.550.10">
    <property type="entry name" value="Spore Coat Polysaccharide Biosynthesis Protein SpsA, Chain A"/>
    <property type="match status" value="1"/>
</dbReference>
<name>A0A7W2A644_9BACL</name>
<sequence length="459" mass="52426">MTILWLVYIVTLLWILRDAWVLNLNIWRSLSWSRKYVLESADEGTKPNLLLFIPVLREQVHLREVMEHMGSLPFSGRKQIVLITTEREIAENGGNQAGTTLEVAQELVAEFDQTHPGLYRLIHCPYVISNKSTQTNYALSVILQEGEWDARKTYVGCYDADSRPGKNTLISLQHLVTEEEKKNRGWPIAIQQPSLYLKNFFGVSWYLKLEALFQTRWVLGHEIRTQRRSTQMHSDWNPPYAYCVGHGMFIRLDFLHRTNGYPDPVDDVPMGFRLNFAGIPIHPLPTYDLSEVAPSVSELVAQSGRWSLPSFIIWQEHKKTKKILPVRSVRAGVLLVKGMIDSFTWVHVALHFISLLCLLLSGADTKLLLLTLAAVYLDSGLGILMMLGYLPGFSDDVPWSYSRLNPFLQMWLLIASPVRGMIRGLGPVLGIFVWFRLMRKGVNFPKTERAPLKQKGKAV</sequence>
<organism evidence="2 3">
    <name type="scientific">Paenactinomyces guangxiensis</name>
    <dbReference type="NCBI Taxonomy" id="1490290"/>
    <lineage>
        <taxon>Bacteria</taxon>
        <taxon>Bacillati</taxon>
        <taxon>Bacillota</taxon>
        <taxon>Bacilli</taxon>
        <taxon>Bacillales</taxon>
        <taxon>Thermoactinomycetaceae</taxon>
        <taxon>Paenactinomyces</taxon>
    </lineage>
</organism>
<keyword evidence="1" id="KW-0472">Membrane</keyword>
<dbReference type="EMBL" id="JACEIQ010000001">
    <property type="protein sequence ID" value="MBA4492991.1"/>
    <property type="molecule type" value="Genomic_DNA"/>
</dbReference>
<dbReference type="RefSeq" id="WP_181750211.1">
    <property type="nucleotide sequence ID" value="NZ_JACEIQ010000001.1"/>
</dbReference>
<dbReference type="SUPFAM" id="SSF53448">
    <property type="entry name" value="Nucleotide-diphospho-sugar transferases"/>
    <property type="match status" value="1"/>
</dbReference>
<evidence type="ECO:0000313" key="2">
    <source>
        <dbReference type="EMBL" id="MBA4492991.1"/>
    </source>
</evidence>
<comment type="caution">
    <text evidence="2">The sequence shown here is derived from an EMBL/GenBank/DDBJ whole genome shotgun (WGS) entry which is preliminary data.</text>
</comment>
<evidence type="ECO:0000256" key="1">
    <source>
        <dbReference type="SAM" id="Phobius"/>
    </source>
</evidence>
<dbReference type="InterPro" id="IPR029044">
    <property type="entry name" value="Nucleotide-diphossugar_trans"/>
</dbReference>
<keyword evidence="3" id="KW-1185">Reference proteome</keyword>
<proteinExistence type="predicted"/>
<feature type="transmembrane region" description="Helical" evidence="1">
    <location>
        <begin position="343"/>
        <end position="360"/>
    </location>
</feature>
<reference evidence="2 3" key="1">
    <citation type="submission" date="2020-07" db="EMBL/GenBank/DDBJ databases">
        <authorList>
            <person name="Feng H."/>
        </authorList>
    </citation>
    <scope>NUCLEOTIDE SEQUENCE [LARGE SCALE GENOMIC DNA]</scope>
    <source>
        <strain evidence="3">s-10</strain>
    </source>
</reference>
<evidence type="ECO:0000313" key="3">
    <source>
        <dbReference type="Proteomes" id="UP000535491"/>
    </source>
</evidence>
<keyword evidence="2" id="KW-0808">Transferase</keyword>
<feature type="transmembrane region" description="Helical" evidence="1">
    <location>
        <begin position="410"/>
        <end position="435"/>
    </location>
</feature>
<protein>
    <submittedName>
        <fullName evidence="2">Glycosyltransferase</fullName>
    </submittedName>
</protein>
<feature type="transmembrane region" description="Helical" evidence="1">
    <location>
        <begin position="367"/>
        <end position="390"/>
    </location>
</feature>
<dbReference type="AlphaFoldDB" id="A0A7W2A644"/>
<keyword evidence="1" id="KW-1133">Transmembrane helix</keyword>
<dbReference type="Proteomes" id="UP000535491">
    <property type="component" value="Unassembled WGS sequence"/>
</dbReference>
<gene>
    <name evidence="2" type="ORF">H1191_01510</name>
</gene>
<accession>A0A7W2A644</accession>